<evidence type="ECO:0000313" key="2">
    <source>
        <dbReference type="EMBL" id="MCC9033899.1"/>
    </source>
</evidence>
<dbReference type="Proteomes" id="UP001107960">
    <property type="component" value="Unassembled WGS sequence"/>
</dbReference>
<protein>
    <submittedName>
        <fullName evidence="2">Uncharacterized protein</fullName>
    </submittedName>
</protein>
<name>A0A9Q3UV25_9FLAO</name>
<reference evidence="3" key="2">
    <citation type="submission" date="2023-07" db="EMBL/GenBank/DDBJ databases">
        <title>Description of novel Chryseobacterium sp. strain C-2.</title>
        <authorList>
            <person name="Saticioglu I.B."/>
        </authorList>
    </citation>
    <scope>NUCLEOTIDE SEQUENCE [LARGE SCALE GENOMIC DNA]</scope>
    <source>
        <strain evidence="3">C-2</strain>
    </source>
</reference>
<evidence type="ECO:0000313" key="3">
    <source>
        <dbReference type="Proteomes" id="UP000603715"/>
    </source>
</evidence>
<evidence type="ECO:0000313" key="4">
    <source>
        <dbReference type="Proteomes" id="UP001107960"/>
    </source>
</evidence>
<keyword evidence="3" id="KW-1185">Reference proteome</keyword>
<accession>A0A9Q3UV25</accession>
<dbReference type="EMBL" id="JACXXP010000019">
    <property type="protein sequence ID" value="MBD3905744.1"/>
    <property type="molecule type" value="Genomic_DNA"/>
</dbReference>
<evidence type="ECO:0000313" key="1">
    <source>
        <dbReference type="EMBL" id="MBD3905744.1"/>
    </source>
</evidence>
<reference evidence="2" key="1">
    <citation type="submission" date="2021-11" db="EMBL/GenBank/DDBJ databases">
        <title>Description of novel Chryseobacterium species.</title>
        <authorList>
            <person name="Saticioglu I.B."/>
            <person name="Ay H."/>
            <person name="Altun S."/>
            <person name="Duman M."/>
        </authorList>
    </citation>
    <scope>NUCLEOTIDE SEQUENCE</scope>
    <source>
        <strain evidence="2">C-39</strain>
    </source>
</reference>
<dbReference type="RefSeq" id="WP_191180179.1">
    <property type="nucleotide sequence ID" value="NZ_JACXXP010000019.1"/>
</dbReference>
<dbReference type="AlphaFoldDB" id="A0A9Q3UV25"/>
<dbReference type="EMBL" id="JAJJML010000001">
    <property type="protein sequence ID" value="MCC9033899.1"/>
    <property type="molecule type" value="Genomic_DNA"/>
</dbReference>
<sequence length="135" mass="15269">MKTNLFFFNFLLLTFLMFNLTSCESKKSDNPLLDTQWRGLAKIPHEAEIDLKFSKDKIDVLLDNKVIETMNYTLSNGEINIVKTSGGTPCNVGAKGKYKCDVIGENLVMTHISDECTDRVKSLQGVVYKKIEVKK</sequence>
<proteinExistence type="predicted"/>
<comment type="caution">
    <text evidence="2">The sequence shown here is derived from an EMBL/GenBank/DDBJ whole genome shotgun (WGS) entry which is preliminary data.</text>
</comment>
<gene>
    <name evidence="1" type="ORF">IEW27_14250</name>
    <name evidence="2" type="ORF">LNP80_06450</name>
</gene>
<organism evidence="2 4">
    <name type="scientific">Chryseobacterium muglaense</name>
    <dbReference type="NCBI Taxonomy" id="2893752"/>
    <lineage>
        <taxon>Bacteria</taxon>
        <taxon>Pseudomonadati</taxon>
        <taxon>Bacteroidota</taxon>
        <taxon>Flavobacteriia</taxon>
        <taxon>Flavobacteriales</taxon>
        <taxon>Weeksellaceae</taxon>
        <taxon>Chryseobacterium group</taxon>
        <taxon>Chryseobacterium</taxon>
    </lineage>
</organism>
<dbReference type="Proteomes" id="UP000603715">
    <property type="component" value="Unassembled WGS sequence"/>
</dbReference>
<reference evidence="1" key="3">
    <citation type="submission" date="2024-05" db="EMBL/GenBank/DDBJ databases">
        <title>Description of novel Chryseobacterium sp. strain C-2.</title>
        <authorList>
            <person name="Saticioglu I.B."/>
        </authorList>
    </citation>
    <scope>NUCLEOTIDE SEQUENCE</scope>
    <source>
        <strain evidence="1">C-2</strain>
    </source>
</reference>